<organism evidence="6 7">
    <name type="scientific">Caulobacter zeae</name>
    <dbReference type="NCBI Taxonomy" id="2055137"/>
    <lineage>
        <taxon>Bacteria</taxon>
        <taxon>Pseudomonadati</taxon>
        <taxon>Pseudomonadota</taxon>
        <taxon>Alphaproteobacteria</taxon>
        <taxon>Caulobacterales</taxon>
        <taxon>Caulobacteraceae</taxon>
        <taxon>Caulobacter</taxon>
    </lineage>
</organism>
<dbReference type="OrthoDB" id="7960583at2"/>
<evidence type="ECO:0000313" key="6">
    <source>
        <dbReference type="EMBL" id="PLR27911.1"/>
    </source>
</evidence>
<sequence>MAATYTYWISTALLSALYLSSAFLYLTKKDFVQKAQADLGYQAPHLIPLMIVVKILGPAAILTRVSVPLSDLAYAGMFYHLILSGMAHLGVRSFKGAAPAVIGLALLAASFATQNDARQAPSPYALAAAAHPAILKEH</sequence>
<evidence type="ECO:0000313" key="7">
    <source>
        <dbReference type="Proteomes" id="UP000234479"/>
    </source>
</evidence>
<dbReference type="EMBL" id="PJRS01000011">
    <property type="protein sequence ID" value="PLR27911.1"/>
    <property type="molecule type" value="Genomic_DNA"/>
</dbReference>
<comment type="caution">
    <text evidence="6">The sequence shown here is derived from an EMBL/GenBank/DDBJ whole genome shotgun (WGS) entry which is preliminary data.</text>
</comment>
<feature type="transmembrane region" description="Helical" evidence="5">
    <location>
        <begin position="6"/>
        <end position="26"/>
    </location>
</feature>
<proteinExistence type="predicted"/>
<keyword evidence="3 5" id="KW-1133">Transmembrane helix</keyword>
<evidence type="ECO:0000256" key="3">
    <source>
        <dbReference type="ARBA" id="ARBA00022989"/>
    </source>
</evidence>
<dbReference type="Pfam" id="PF13564">
    <property type="entry name" value="DoxX_2"/>
    <property type="match status" value="1"/>
</dbReference>
<keyword evidence="4 5" id="KW-0472">Membrane</keyword>
<protein>
    <recommendedName>
        <fullName evidence="8">DoxX family protein</fullName>
    </recommendedName>
</protein>
<evidence type="ECO:0000256" key="2">
    <source>
        <dbReference type="ARBA" id="ARBA00022692"/>
    </source>
</evidence>
<gene>
    <name evidence="6" type="ORF">SGCZBJ_06035</name>
</gene>
<name>A0A2N5DPC7_9CAUL</name>
<reference evidence="6 7" key="1">
    <citation type="submission" date="2017-12" db="EMBL/GenBank/DDBJ databases">
        <title>The genome sequence of Caulobacter sp. 410.</title>
        <authorList>
            <person name="Gao J."/>
            <person name="Mao X."/>
            <person name="Sun J."/>
        </authorList>
    </citation>
    <scope>NUCLEOTIDE SEQUENCE [LARGE SCALE GENOMIC DNA]</scope>
    <source>
        <strain evidence="6 7">410</strain>
    </source>
</reference>
<comment type="subcellular location">
    <subcellularLocation>
        <location evidence="1">Membrane</location>
        <topology evidence="1">Multi-pass membrane protein</topology>
    </subcellularLocation>
</comment>
<evidence type="ECO:0000256" key="5">
    <source>
        <dbReference type="SAM" id="Phobius"/>
    </source>
</evidence>
<dbReference type="RefSeq" id="WP_101717108.1">
    <property type="nucleotide sequence ID" value="NZ_PJRS01000011.1"/>
</dbReference>
<dbReference type="Proteomes" id="UP000234479">
    <property type="component" value="Unassembled WGS sequence"/>
</dbReference>
<feature type="transmembrane region" description="Helical" evidence="5">
    <location>
        <begin position="46"/>
        <end position="66"/>
    </location>
</feature>
<accession>A0A2N5DPC7</accession>
<evidence type="ECO:0000256" key="1">
    <source>
        <dbReference type="ARBA" id="ARBA00004141"/>
    </source>
</evidence>
<dbReference type="InterPro" id="IPR032808">
    <property type="entry name" value="DoxX"/>
</dbReference>
<dbReference type="AlphaFoldDB" id="A0A2N5DPC7"/>
<evidence type="ECO:0008006" key="8">
    <source>
        <dbReference type="Google" id="ProtNLM"/>
    </source>
</evidence>
<evidence type="ECO:0000256" key="4">
    <source>
        <dbReference type="ARBA" id="ARBA00023136"/>
    </source>
</evidence>
<dbReference type="GO" id="GO:0016020">
    <property type="term" value="C:membrane"/>
    <property type="evidence" value="ECO:0007669"/>
    <property type="project" value="UniProtKB-SubCell"/>
</dbReference>
<keyword evidence="7" id="KW-1185">Reference proteome</keyword>
<keyword evidence="2 5" id="KW-0812">Transmembrane</keyword>